<reference evidence="2" key="1">
    <citation type="journal article" date="2014" name="Front. Microbiol.">
        <title>High frequency of phylogenetically diverse reductive dehalogenase-homologous genes in deep subseafloor sedimentary metagenomes.</title>
        <authorList>
            <person name="Kawai M."/>
            <person name="Futagami T."/>
            <person name="Toyoda A."/>
            <person name="Takaki Y."/>
            <person name="Nishi S."/>
            <person name="Hori S."/>
            <person name="Arai W."/>
            <person name="Tsubouchi T."/>
            <person name="Morono Y."/>
            <person name="Uchiyama I."/>
            <person name="Ito T."/>
            <person name="Fujiyama A."/>
            <person name="Inagaki F."/>
            <person name="Takami H."/>
        </authorList>
    </citation>
    <scope>NUCLEOTIDE SEQUENCE</scope>
    <source>
        <strain evidence="2">Expedition CK06-06</strain>
    </source>
</reference>
<gene>
    <name evidence="2" type="ORF">S01H1_34176</name>
</gene>
<feature type="transmembrane region" description="Helical" evidence="1">
    <location>
        <begin position="70"/>
        <end position="94"/>
    </location>
</feature>
<comment type="caution">
    <text evidence="2">The sequence shown here is derived from an EMBL/GenBank/DDBJ whole genome shotgun (WGS) entry which is preliminary data.</text>
</comment>
<feature type="transmembrane region" description="Helical" evidence="1">
    <location>
        <begin position="221"/>
        <end position="246"/>
    </location>
</feature>
<protein>
    <submittedName>
        <fullName evidence="2">Uncharacterized protein</fullName>
    </submittedName>
</protein>
<feature type="non-terminal residue" evidence="2">
    <location>
        <position position="1"/>
    </location>
</feature>
<keyword evidence="1" id="KW-0472">Membrane</keyword>
<keyword evidence="1" id="KW-0812">Transmembrane</keyword>
<evidence type="ECO:0000313" key="2">
    <source>
        <dbReference type="EMBL" id="GAG01624.1"/>
    </source>
</evidence>
<organism evidence="2">
    <name type="scientific">marine sediment metagenome</name>
    <dbReference type="NCBI Taxonomy" id="412755"/>
    <lineage>
        <taxon>unclassified sequences</taxon>
        <taxon>metagenomes</taxon>
        <taxon>ecological metagenomes</taxon>
    </lineage>
</organism>
<feature type="transmembrane region" description="Helical" evidence="1">
    <location>
        <begin position="129"/>
        <end position="148"/>
    </location>
</feature>
<feature type="transmembrane region" description="Helical" evidence="1">
    <location>
        <begin position="178"/>
        <end position="201"/>
    </location>
</feature>
<feature type="non-terminal residue" evidence="2">
    <location>
        <position position="272"/>
    </location>
</feature>
<keyword evidence="1" id="KW-1133">Transmembrane helix</keyword>
<evidence type="ECO:0000256" key="1">
    <source>
        <dbReference type="SAM" id="Phobius"/>
    </source>
</evidence>
<proteinExistence type="predicted"/>
<feature type="transmembrane region" description="Helical" evidence="1">
    <location>
        <begin position="13"/>
        <end position="34"/>
    </location>
</feature>
<dbReference type="AlphaFoldDB" id="X0U775"/>
<dbReference type="EMBL" id="BARS01021258">
    <property type="protein sequence ID" value="GAG01624.1"/>
    <property type="molecule type" value="Genomic_DNA"/>
</dbReference>
<sequence length="272" mass="30629">VVYLLTIYKPLEWILLLSLFGYLIPSGLIFIRVINREQGWKEPKEKEKIPFKEKIVKKVKGFHDFLTNPVVVKICITLFFIVFIPSLIFGYIFANVCDAQSLNPDGGFNIFMNMISDLGSLRYTPIPKFLDDAAMFSAVIMVPAIFYLKKHMCTAAQLKAEEKSPNTKGKVNKVIKFILSNLGLLFGLGAMVGFFGIGFFSEDLGGAVDSIGLDLSGIGSHFFFSIWVFGCLCICGLFIGIFVVMYPKTIKERYQIEKIHWVLFSVLGLLMI</sequence>
<accession>X0U775</accession>
<name>X0U775_9ZZZZ</name>